<dbReference type="AlphaFoldDB" id="A0A645BFI2"/>
<protein>
    <submittedName>
        <fullName evidence="1">Uncharacterized protein</fullName>
    </submittedName>
</protein>
<gene>
    <name evidence="1" type="ORF">SDC9_108807</name>
</gene>
<comment type="caution">
    <text evidence="1">The sequence shown here is derived from an EMBL/GenBank/DDBJ whole genome shotgun (WGS) entry which is preliminary data.</text>
</comment>
<evidence type="ECO:0000313" key="1">
    <source>
        <dbReference type="EMBL" id="MPM61943.1"/>
    </source>
</evidence>
<name>A0A645BFI2_9ZZZZ</name>
<organism evidence="1">
    <name type="scientific">bioreactor metagenome</name>
    <dbReference type="NCBI Taxonomy" id="1076179"/>
    <lineage>
        <taxon>unclassified sequences</taxon>
        <taxon>metagenomes</taxon>
        <taxon>ecological metagenomes</taxon>
    </lineage>
</organism>
<reference evidence="1" key="1">
    <citation type="submission" date="2019-08" db="EMBL/GenBank/DDBJ databases">
        <authorList>
            <person name="Kucharzyk K."/>
            <person name="Murdoch R.W."/>
            <person name="Higgins S."/>
            <person name="Loffler F."/>
        </authorList>
    </citation>
    <scope>NUCLEOTIDE SEQUENCE</scope>
</reference>
<sequence>MTDNNQKPFDLMVEDLKANIYNTLNASGLPMSVIQLVMNDINKEVKEQHIKRVQQLIVEEQNKQSQKPLEAEVVEVQESKEV</sequence>
<dbReference type="EMBL" id="VSSQ01018606">
    <property type="protein sequence ID" value="MPM61943.1"/>
    <property type="molecule type" value="Genomic_DNA"/>
</dbReference>
<proteinExistence type="predicted"/>
<accession>A0A645BFI2</accession>